<keyword evidence="3" id="KW-0813">Transport</keyword>
<comment type="similarity">
    <text evidence="2">Belongs to the CorA metal ion transporter (MIT) (TC 1.A.35) family.</text>
</comment>
<keyword evidence="6 8" id="KW-1133">Transmembrane helix</keyword>
<keyword evidence="4" id="KW-1003">Cell membrane</keyword>
<dbReference type="InterPro" id="IPR002523">
    <property type="entry name" value="MgTranspt_CorA/ZnTranspt_ZntB"/>
</dbReference>
<evidence type="ECO:0000256" key="2">
    <source>
        <dbReference type="ARBA" id="ARBA00009765"/>
    </source>
</evidence>
<dbReference type="Gene3D" id="1.20.58.340">
    <property type="entry name" value="Magnesium transport protein CorA, transmembrane region"/>
    <property type="match status" value="2"/>
</dbReference>
<gene>
    <name evidence="9" type="ORF">LRS13_11000</name>
</gene>
<dbReference type="SUPFAM" id="SSF143865">
    <property type="entry name" value="CorA soluble domain-like"/>
    <property type="match status" value="1"/>
</dbReference>
<evidence type="ECO:0000256" key="6">
    <source>
        <dbReference type="ARBA" id="ARBA00022989"/>
    </source>
</evidence>
<evidence type="ECO:0000256" key="7">
    <source>
        <dbReference type="ARBA" id="ARBA00023136"/>
    </source>
</evidence>
<reference evidence="10" key="1">
    <citation type="submission" date="2021-11" db="EMBL/GenBank/DDBJ databases">
        <title>Cultivation dependent microbiological survey of springs from the worlds oldest radium mine currently devoted to the extraction of radon-saturated water.</title>
        <authorList>
            <person name="Kapinusova G."/>
            <person name="Smrhova T."/>
            <person name="Strejcek M."/>
            <person name="Suman J."/>
            <person name="Jani K."/>
            <person name="Pajer P."/>
            <person name="Uhlik O."/>
        </authorList>
    </citation>
    <scope>NUCLEOTIDE SEQUENCE [LARGE SCALE GENOMIC DNA]</scope>
    <source>
        <strain evidence="10">J379</strain>
    </source>
</reference>
<dbReference type="SUPFAM" id="SSF144083">
    <property type="entry name" value="Magnesium transport protein CorA, transmembrane region"/>
    <property type="match status" value="1"/>
</dbReference>
<evidence type="ECO:0000313" key="9">
    <source>
        <dbReference type="EMBL" id="UUY06296.1"/>
    </source>
</evidence>
<protein>
    <submittedName>
        <fullName evidence="9">Magnesium and cobalt transport protein CorA</fullName>
    </submittedName>
</protein>
<evidence type="ECO:0000256" key="3">
    <source>
        <dbReference type="ARBA" id="ARBA00022448"/>
    </source>
</evidence>
<name>A0ABY5PNU6_9ACTN</name>
<evidence type="ECO:0000256" key="1">
    <source>
        <dbReference type="ARBA" id="ARBA00004651"/>
    </source>
</evidence>
<feature type="transmembrane region" description="Helical" evidence="8">
    <location>
        <begin position="219"/>
        <end position="238"/>
    </location>
</feature>
<dbReference type="InterPro" id="IPR045861">
    <property type="entry name" value="CorA_cytoplasmic_dom"/>
</dbReference>
<sequence>MAEHFGLHPLAVEDAVHAHQRPKVETHGESLFVVLKTARYVDSDELVEIGELMVFVGSQFVVTVRHGEPSPLSGVRRELEAHPDLLSIGPSSVLYAVIDKVVDDYAAVIAGLAVDMDEIEAEVFSDQHANRAERIYKLKREVLEFRRAVRPLEEPVAQLASPVTGLPVDRRTEPYFRDVHDHLRRDIEQITGFDELLTNVLQANIAQLSMRDNQDMRRISAWVAILAVPTMVFGLYGMNFEHMPELGSRFGYPAVLAFVAVVCTGLYWRLRRAGWL</sequence>
<dbReference type="PANTHER" id="PTHR46494:SF1">
    <property type="entry name" value="CORA FAMILY METAL ION TRANSPORTER (EUROFUNG)"/>
    <property type="match status" value="1"/>
</dbReference>
<dbReference type="InterPro" id="IPR045863">
    <property type="entry name" value="CorA_TM1_TM2"/>
</dbReference>
<accession>A0ABY5PNU6</accession>
<organism evidence="9 10">
    <name type="scientific">Svornostia abyssi</name>
    <dbReference type="NCBI Taxonomy" id="2898438"/>
    <lineage>
        <taxon>Bacteria</taxon>
        <taxon>Bacillati</taxon>
        <taxon>Actinomycetota</taxon>
        <taxon>Thermoleophilia</taxon>
        <taxon>Solirubrobacterales</taxon>
        <taxon>Baekduiaceae</taxon>
        <taxon>Svornostia</taxon>
    </lineage>
</organism>
<keyword evidence="7 8" id="KW-0472">Membrane</keyword>
<keyword evidence="10" id="KW-1185">Reference proteome</keyword>
<evidence type="ECO:0000256" key="4">
    <source>
        <dbReference type="ARBA" id="ARBA00022475"/>
    </source>
</evidence>
<evidence type="ECO:0000313" key="10">
    <source>
        <dbReference type="Proteomes" id="UP001058860"/>
    </source>
</evidence>
<proteinExistence type="inferred from homology"/>
<keyword evidence="5 8" id="KW-0812">Transmembrane</keyword>
<evidence type="ECO:0000256" key="5">
    <source>
        <dbReference type="ARBA" id="ARBA00022692"/>
    </source>
</evidence>
<dbReference type="CDD" id="cd12830">
    <property type="entry name" value="MtCorA-like"/>
    <property type="match status" value="1"/>
</dbReference>
<dbReference type="Pfam" id="PF01544">
    <property type="entry name" value="CorA"/>
    <property type="match status" value="1"/>
</dbReference>
<dbReference type="Proteomes" id="UP001058860">
    <property type="component" value="Chromosome"/>
</dbReference>
<dbReference type="PANTHER" id="PTHR46494">
    <property type="entry name" value="CORA FAMILY METAL ION TRANSPORTER (EUROFUNG)"/>
    <property type="match status" value="1"/>
</dbReference>
<comment type="subcellular location">
    <subcellularLocation>
        <location evidence="1">Cell membrane</location>
        <topology evidence="1">Multi-pass membrane protein</topology>
    </subcellularLocation>
</comment>
<evidence type="ECO:0000256" key="8">
    <source>
        <dbReference type="SAM" id="Phobius"/>
    </source>
</evidence>
<feature type="transmembrane region" description="Helical" evidence="8">
    <location>
        <begin position="250"/>
        <end position="270"/>
    </location>
</feature>
<dbReference type="EMBL" id="CP088295">
    <property type="protein sequence ID" value="UUY06296.1"/>
    <property type="molecule type" value="Genomic_DNA"/>
</dbReference>
<dbReference type="Gene3D" id="3.30.460.20">
    <property type="entry name" value="CorA soluble domain-like"/>
    <property type="match status" value="1"/>
</dbReference>